<feature type="compositionally biased region" description="Low complexity" evidence="1">
    <location>
        <begin position="29"/>
        <end position="40"/>
    </location>
</feature>
<dbReference type="Proteomes" id="UP000075391">
    <property type="component" value="Unassembled WGS sequence"/>
</dbReference>
<evidence type="ECO:0000259" key="2">
    <source>
        <dbReference type="Pfam" id="PF08818"/>
    </source>
</evidence>
<feature type="compositionally biased region" description="Basic residues" evidence="1">
    <location>
        <begin position="1"/>
        <end position="19"/>
    </location>
</feature>
<dbReference type="Pfam" id="PF08818">
    <property type="entry name" value="DUF1801"/>
    <property type="match status" value="1"/>
</dbReference>
<comment type="caution">
    <text evidence="3">The sequence shown here is derived from an EMBL/GenBank/DDBJ whole genome shotgun (WGS) entry which is preliminary data.</text>
</comment>
<dbReference type="SUPFAM" id="SSF159888">
    <property type="entry name" value="YdhG-like"/>
    <property type="match status" value="1"/>
</dbReference>
<reference evidence="3 4" key="1">
    <citation type="submission" date="2016-03" db="EMBL/GenBank/DDBJ databases">
        <authorList>
            <person name="Ploux O."/>
        </authorList>
    </citation>
    <scope>NUCLEOTIDE SEQUENCE [LARGE SCALE GENOMIC DNA]</scope>
    <source>
        <strain evidence="3 4">BER2</strain>
    </source>
</reference>
<dbReference type="EMBL" id="LUKF01000001">
    <property type="protein sequence ID" value="KYG70657.1"/>
    <property type="molecule type" value="Genomic_DNA"/>
</dbReference>
<organism evidence="3 4">
    <name type="scientific">Bdellovibrio bacteriovorus</name>
    <dbReference type="NCBI Taxonomy" id="959"/>
    <lineage>
        <taxon>Bacteria</taxon>
        <taxon>Pseudomonadati</taxon>
        <taxon>Bdellovibrionota</taxon>
        <taxon>Bdellovibrionia</taxon>
        <taxon>Bdellovibrionales</taxon>
        <taxon>Pseudobdellovibrionaceae</taxon>
        <taxon>Bdellovibrio</taxon>
    </lineage>
</organism>
<dbReference type="OrthoDB" id="9811812at2"/>
<feature type="domain" description="YdhG-like" evidence="2">
    <location>
        <begin position="73"/>
        <end position="162"/>
    </location>
</feature>
<gene>
    <name evidence="3" type="ORF">AZI85_01595</name>
</gene>
<evidence type="ECO:0000313" key="4">
    <source>
        <dbReference type="Proteomes" id="UP000075391"/>
    </source>
</evidence>
<proteinExistence type="predicted"/>
<dbReference type="InterPro" id="IPR014922">
    <property type="entry name" value="YdhG-like"/>
</dbReference>
<name>A0A150WVW0_BDEBC</name>
<keyword evidence="3" id="KW-0808">Transferase</keyword>
<feature type="region of interest" description="Disordered" evidence="1">
    <location>
        <begin position="1"/>
        <end position="40"/>
    </location>
</feature>
<protein>
    <submittedName>
        <fullName evidence="3">Histidine kinase</fullName>
    </submittedName>
</protein>
<dbReference type="GO" id="GO:0016301">
    <property type="term" value="F:kinase activity"/>
    <property type="evidence" value="ECO:0007669"/>
    <property type="project" value="UniProtKB-KW"/>
</dbReference>
<evidence type="ECO:0000256" key="1">
    <source>
        <dbReference type="SAM" id="MobiDB-lite"/>
    </source>
</evidence>
<evidence type="ECO:0000313" key="3">
    <source>
        <dbReference type="EMBL" id="KYG70657.1"/>
    </source>
</evidence>
<dbReference type="AlphaFoldDB" id="A0A150WVW0"/>
<sequence length="170" mass="18719">MAKKISKASKKVAKKVIRKKTAENKKTASKATSQKSSKVKLLSGGNPQIAKADGDAPIQAYIAAMPGWKSNVGKTIDKVITKALPNVQKAVKWNSPFYGVEGKGWIINVHCFTKYVKITFFAGGLLKPKPPGTSKYEKIRHLNILETDKIDEKQLADWVKQASKVEGWIP</sequence>
<accession>A0A150WVW0</accession>
<keyword evidence="3" id="KW-0418">Kinase</keyword>
<dbReference type="Gene3D" id="3.90.1150.200">
    <property type="match status" value="1"/>
</dbReference>
<dbReference type="RefSeq" id="WP_063242431.1">
    <property type="nucleotide sequence ID" value="NZ_LUKF01000001.1"/>
</dbReference>